<comment type="caution">
    <text evidence="2">The sequence shown here is derived from an EMBL/GenBank/DDBJ whole genome shotgun (WGS) entry which is preliminary data.</text>
</comment>
<reference evidence="2" key="1">
    <citation type="journal article" date="2015" name="Nature">
        <title>Complex archaea that bridge the gap between prokaryotes and eukaryotes.</title>
        <authorList>
            <person name="Spang A."/>
            <person name="Saw J.H."/>
            <person name="Jorgensen S.L."/>
            <person name="Zaremba-Niedzwiedzka K."/>
            <person name="Martijn J."/>
            <person name="Lind A.E."/>
            <person name="van Eijk R."/>
            <person name="Schleper C."/>
            <person name="Guy L."/>
            <person name="Ettema T.J."/>
        </authorList>
    </citation>
    <scope>NUCLEOTIDE SEQUENCE</scope>
</reference>
<evidence type="ECO:0000256" key="1">
    <source>
        <dbReference type="SAM" id="MobiDB-lite"/>
    </source>
</evidence>
<feature type="non-terminal residue" evidence="2">
    <location>
        <position position="1"/>
    </location>
</feature>
<feature type="compositionally biased region" description="Basic and acidic residues" evidence="1">
    <location>
        <begin position="1"/>
        <end position="32"/>
    </location>
</feature>
<dbReference type="Pfam" id="PF16510">
    <property type="entry name" value="P22_portal"/>
    <property type="match status" value="1"/>
</dbReference>
<feature type="region of interest" description="Disordered" evidence="1">
    <location>
        <begin position="580"/>
        <end position="602"/>
    </location>
</feature>
<dbReference type="EMBL" id="LAZR01008196">
    <property type="protein sequence ID" value="KKM80367.1"/>
    <property type="molecule type" value="Genomic_DNA"/>
</dbReference>
<proteinExistence type="predicted"/>
<protein>
    <recommendedName>
        <fullName evidence="3">Portal protein</fullName>
    </recommendedName>
</protein>
<organism evidence="2">
    <name type="scientific">marine sediment metagenome</name>
    <dbReference type="NCBI Taxonomy" id="412755"/>
    <lineage>
        <taxon>unclassified sequences</taxon>
        <taxon>metagenomes</taxon>
        <taxon>ecological metagenomes</taxon>
    </lineage>
</organism>
<feature type="region of interest" description="Disordered" evidence="1">
    <location>
        <begin position="1"/>
        <end position="37"/>
    </location>
</feature>
<name>A0A0F9NG70_9ZZZZ</name>
<dbReference type="InterPro" id="IPR032427">
    <property type="entry name" value="P22_portal"/>
</dbReference>
<evidence type="ECO:0008006" key="3">
    <source>
        <dbReference type="Google" id="ProtNLM"/>
    </source>
</evidence>
<dbReference type="AlphaFoldDB" id="A0A0F9NG70"/>
<sequence>GRQRQDPRRGQPVRDDQDRARVQRRGQDQQDRHRPRVRLALEDVRYFDGDQWPADMEQKRKGTDRPCLVINKLPEKVDQVVGDQRQNNPGIHVVPVDDKSDPEVAEILEGVFRSIESNNEAKDVYNSAFESTVVCGRGFWRVGTRYVDPLSFDQEITLSPINNQFTVYWDANTKQKDFSDADYVFVTSMGTREAFERDHPGKLHASMEGDLMAEAQDWRGSHGQVRIAEYWVKHRTKVHIYLLSDGSVVDVPPPDLEDILDEDGLPDDMDMPTVVAERDTEIVRVFQYIISGVDILEGPTEFPSKHFGIIPVWGKEINVAGERILRGLVRHAKDAQRMLNYWESSATEVVALAPKVPWILTADQIDGYEAEWDVAHEKNMPYLVYNYDGMAPPPKRTSPAAIPTGMERRSDINSQHIESTTGIYAAGVGAPSNETSGRAILARQRKGDTATYAFIDNLIRAQRHSAKVIIDMIPKIYDVDRILRIVGKDGKEQTVRVNEKRIDAESGAEIIVNDLSVGKYDVVIETGPAYNTLRQEAAEAMLKLAQSSPELFALIGDIVVGEMDWPRAREVADRLKLLLPPEANEDDSGPSKEEQEMKQLEFEGIVAEVESKQLGNKLQELEIAEKMAELTPSEGIESGQTTEEV</sequence>
<evidence type="ECO:0000313" key="2">
    <source>
        <dbReference type="EMBL" id="KKM80367.1"/>
    </source>
</evidence>
<gene>
    <name evidence="2" type="ORF">LCGC14_1340520</name>
</gene>
<feature type="compositionally biased region" description="Basic and acidic residues" evidence="1">
    <location>
        <begin position="589"/>
        <end position="601"/>
    </location>
</feature>
<accession>A0A0F9NG70</accession>